<name>A0A1G2PFK6_9BACT</name>
<reference evidence="2 3" key="1">
    <citation type="journal article" date="2016" name="Nat. Commun.">
        <title>Thousands of microbial genomes shed light on interconnected biogeochemical processes in an aquifer system.</title>
        <authorList>
            <person name="Anantharaman K."/>
            <person name="Brown C.T."/>
            <person name="Hug L.A."/>
            <person name="Sharon I."/>
            <person name="Castelle C.J."/>
            <person name="Probst A.J."/>
            <person name="Thomas B.C."/>
            <person name="Singh A."/>
            <person name="Wilkins M.J."/>
            <person name="Karaoz U."/>
            <person name="Brodie E.L."/>
            <person name="Williams K.H."/>
            <person name="Hubbard S.S."/>
            <person name="Banfield J.F."/>
        </authorList>
    </citation>
    <scope>NUCLEOTIDE SEQUENCE [LARGE SCALE GENOMIC DNA]</scope>
</reference>
<keyword evidence="1" id="KW-0472">Membrane</keyword>
<accession>A0A1G2PFK6</accession>
<evidence type="ECO:0000313" key="3">
    <source>
        <dbReference type="Proteomes" id="UP000178869"/>
    </source>
</evidence>
<dbReference type="Proteomes" id="UP000178869">
    <property type="component" value="Unassembled WGS sequence"/>
</dbReference>
<feature type="transmembrane region" description="Helical" evidence="1">
    <location>
        <begin position="73"/>
        <end position="95"/>
    </location>
</feature>
<dbReference type="AlphaFoldDB" id="A0A1G2PFK6"/>
<feature type="transmembrane region" description="Helical" evidence="1">
    <location>
        <begin position="44"/>
        <end position="67"/>
    </location>
</feature>
<keyword evidence="1" id="KW-1133">Transmembrane helix</keyword>
<evidence type="ECO:0000256" key="1">
    <source>
        <dbReference type="SAM" id="Phobius"/>
    </source>
</evidence>
<protein>
    <submittedName>
        <fullName evidence="2">Uncharacterized protein</fullName>
    </submittedName>
</protein>
<organism evidence="2 3">
    <name type="scientific">Candidatus Terrybacteria bacterium RIFCSPHIGHO2_01_FULL_43_35</name>
    <dbReference type="NCBI Taxonomy" id="1802361"/>
    <lineage>
        <taxon>Bacteria</taxon>
        <taxon>Candidatus Terryibacteriota</taxon>
    </lineage>
</organism>
<sequence length="118" mass="12766">MLNNMLNAFVRGIGVVILGILTVLVYVIWLFVVTMTIVFNVVGFFILGLALLCPGIGLAFLATYVVYGGSIEPRIVATIGVLVSVGSFCLIWLLAQFSKKDVTLKITIPYIGNIGKKK</sequence>
<dbReference type="EMBL" id="MHSR01000008">
    <property type="protein sequence ID" value="OHA47125.1"/>
    <property type="molecule type" value="Genomic_DNA"/>
</dbReference>
<proteinExistence type="predicted"/>
<feature type="transmembrane region" description="Helical" evidence="1">
    <location>
        <begin position="12"/>
        <end position="32"/>
    </location>
</feature>
<keyword evidence="1" id="KW-0812">Transmembrane</keyword>
<comment type="caution">
    <text evidence="2">The sequence shown here is derived from an EMBL/GenBank/DDBJ whole genome shotgun (WGS) entry which is preliminary data.</text>
</comment>
<gene>
    <name evidence="2" type="ORF">A2828_04150</name>
</gene>
<evidence type="ECO:0000313" key="2">
    <source>
        <dbReference type="EMBL" id="OHA47125.1"/>
    </source>
</evidence>